<organism evidence="12 13">
    <name type="scientific">Ancylostoma ceylanicum</name>
    <dbReference type="NCBI Taxonomy" id="53326"/>
    <lineage>
        <taxon>Eukaryota</taxon>
        <taxon>Metazoa</taxon>
        <taxon>Ecdysozoa</taxon>
        <taxon>Nematoda</taxon>
        <taxon>Chromadorea</taxon>
        <taxon>Rhabditida</taxon>
        <taxon>Rhabditina</taxon>
        <taxon>Rhabditomorpha</taxon>
        <taxon>Strongyloidea</taxon>
        <taxon>Ancylostomatidae</taxon>
        <taxon>Ancylostomatinae</taxon>
        <taxon>Ancylostoma</taxon>
    </lineage>
</organism>
<keyword evidence="3 10" id="KW-0812">Transmembrane</keyword>
<keyword evidence="8" id="KW-0807">Transducer</keyword>
<comment type="subcellular location">
    <subcellularLocation>
        <location evidence="1">Cell membrane</location>
        <topology evidence="1">Multi-pass membrane protein</topology>
    </subcellularLocation>
</comment>
<evidence type="ECO:0000256" key="3">
    <source>
        <dbReference type="ARBA" id="ARBA00022692"/>
    </source>
</evidence>
<protein>
    <recommendedName>
        <fullName evidence="11">G-protein coupled receptors family 1 profile domain-containing protein</fullName>
    </recommendedName>
</protein>
<evidence type="ECO:0000313" key="12">
    <source>
        <dbReference type="EMBL" id="EPB67129.1"/>
    </source>
</evidence>
<sequence length="463" mass="51616">MTIHNNYVNHCPNNFSPMYSTEPPAPAPSPELHHTDPTALESLAFDLDASDPIICDPMIFEDTTPDEIFADPLGDAVESEPAVSNHSASSVRSISGHVRSISGHASSEPVALHMVTSASTPSFPQAYEILAEPVAGDEPVANEYQASESPPESEPHSTHQFYYQEPSSVIERESTAPCVSPEPSQTSVIEDVNHYRPELALPFIDADSVSSLVGNDDLRRLRSVKRQDDAPKPHHEVRIAIVPEIKPVVSTEPEKKSEESVEVVQPRRPSKQENHVGNNHTQHAVVQPQEKAQDQEVQQQQEQYQQPIQSTSTGQATTTVIESPEDSKLPLIAVSRVESVKTVEGAVGRLLTAVRSRSLRRKKPKQKTHTYKSRSENRARKALRTITFILGAFIVLWTPFYVLATIYGFCESCKSSKAFNMLYSISYYLCYMNSPLNPFCYAMANQQFKKTLTRIFKGDFRRI</sequence>
<evidence type="ECO:0000256" key="7">
    <source>
        <dbReference type="ARBA" id="ARBA00023170"/>
    </source>
</evidence>
<accession>A0A0D6L6R2</accession>
<dbReference type="SUPFAM" id="SSF81321">
    <property type="entry name" value="Family A G protein-coupled receptor-like"/>
    <property type="match status" value="1"/>
</dbReference>
<evidence type="ECO:0000256" key="4">
    <source>
        <dbReference type="ARBA" id="ARBA00022989"/>
    </source>
</evidence>
<feature type="compositionally biased region" description="Low complexity" evidence="9">
    <location>
        <begin position="287"/>
        <end position="309"/>
    </location>
</feature>
<keyword evidence="6 10" id="KW-0472">Membrane</keyword>
<evidence type="ECO:0000313" key="13">
    <source>
        <dbReference type="Proteomes" id="UP000054495"/>
    </source>
</evidence>
<feature type="region of interest" description="Disordered" evidence="9">
    <location>
        <begin position="250"/>
        <end position="313"/>
    </location>
</feature>
<reference evidence="12 13" key="1">
    <citation type="submission" date="2013-05" db="EMBL/GenBank/DDBJ databases">
        <title>Draft genome of the parasitic nematode Anyclostoma ceylanicum.</title>
        <authorList>
            <person name="Mitreva M."/>
        </authorList>
    </citation>
    <scope>NUCLEOTIDE SEQUENCE [LARGE SCALE GENOMIC DNA]</scope>
</reference>
<keyword evidence="5" id="KW-0297">G-protein coupled receptor</keyword>
<keyword evidence="4 10" id="KW-1133">Transmembrane helix</keyword>
<evidence type="ECO:0000256" key="10">
    <source>
        <dbReference type="SAM" id="Phobius"/>
    </source>
</evidence>
<keyword evidence="7" id="KW-0675">Receptor</keyword>
<keyword evidence="2" id="KW-1003">Cell membrane</keyword>
<name>A0A0D6L6R2_9BILA</name>
<feature type="compositionally biased region" description="Polar residues" evidence="9">
    <location>
        <begin position="275"/>
        <end position="284"/>
    </location>
</feature>
<dbReference type="EMBL" id="KE125771">
    <property type="protein sequence ID" value="EPB67129.1"/>
    <property type="molecule type" value="Genomic_DNA"/>
</dbReference>
<gene>
    <name evidence="12" type="ORF">ANCCEY_13779</name>
</gene>
<evidence type="ECO:0000256" key="6">
    <source>
        <dbReference type="ARBA" id="ARBA00023136"/>
    </source>
</evidence>
<dbReference type="GO" id="GO:0043410">
    <property type="term" value="P:positive regulation of MAPK cascade"/>
    <property type="evidence" value="ECO:0007669"/>
    <property type="project" value="TreeGrafter"/>
</dbReference>
<evidence type="ECO:0000256" key="9">
    <source>
        <dbReference type="SAM" id="MobiDB-lite"/>
    </source>
</evidence>
<dbReference type="Proteomes" id="UP000054495">
    <property type="component" value="Unassembled WGS sequence"/>
</dbReference>
<dbReference type="PROSITE" id="PS50262">
    <property type="entry name" value="G_PROTEIN_RECEP_F1_2"/>
    <property type="match status" value="1"/>
</dbReference>
<feature type="transmembrane region" description="Helical" evidence="10">
    <location>
        <begin position="382"/>
        <end position="409"/>
    </location>
</feature>
<evidence type="ECO:0000256" key="1">
    <source>
        <dbReference type="ARBA" id="ARBA00004651"/>
    </source>
</evidence>
<dbReference type="GO" id="GO:0005886">
    <property type="term" value="C:plasma membrane"/>
    <property type="evidence" value="ECO:0007669"/>
    <property type="project" value="UniProtKB-SubCell"/>
</dbReference>
<dbReference type="PRINTS" id="PR00237">
    <property type="entry name" value="GPCRRHODOPSN"/>
</dbReference>
<dbReference type="Gene3D" id="1.20.1070.10">
    <property type="entry name" value="Rhodopsin 7-helix transmembrane proteins"/>
    <property type="match status" value="1"/>
</dbReference>
<evidence type="ECO:0000256" key="2">
    <source>
        <dbReference type="ARBA" id="ARBA00022475"/>
    </source>
</evidence>
<feature type="domain" description="G-protein coupled receptors family 1 profile" evidence="11">
    <location>
        <begin position="329"/>
        <end position="441"/>
    </location>
</feature>
<dbReference type="InterPro" id="IPR000276">
    <property type="entry name" value="GPCR_Rhodpsn"/>
</dbReference>
<dbReference type="GO" id="GO:0004930">
    <property type="term" value="F:G protein-coupled receptor activity"/>
    <property type="evidence" value="ECO:0007669"/>
    <property type="project" value="UniProtKB-KW"/>
</dbReference>
<dbReference type="AlphaFoldDB" id="A0A0D6L6R2"/>
<evidence type="ECO:0000256" key="5">
    <source>
        <dbReference type="ARBA" id="ARBA00023040"/>
    </source>
</evidence>
<keyword evidence="13" id="KW-1185">Reference proteome</keyword>
<dbReference type="InterPro" id="IPR017452">
    <property type="entry name" value="GPCR_Rhodpsn_7TM"/>
</dbReference>
<dbReference type="GO" id="GO:0071880">
    <property type="term" value="P:adenylate cyclase-activating adrenergic receptor signaling pathway"/>
    <property type="evidence" value="ECO:0007669"/>
    <property type="project" value="TreeGrafter"/>
</dbReference>
<dbReference type="PANTHER" id="PTHR24248">
    <property type="entry name" value="ADRENERGIC RECEPTOR-RELATED G-PROTEIN COUPLED RECEPTOR"/>
    <property type="match status" value="1"/>
</dbReference>
<dbReference type="PANTHER" id="PTHR24248:SF185">
    <property type="entry name" value="DOPAMINE RECEPTOR 2"/>
    <property type="match status" value="1"/>
</dbReference>
<evidence type="ECO:0000256" key="8">
    <source>
        <dbReference type="ARBA" id="ARBA00023224"/>
    </source>
</evidence>
<proteinExistence type="predicted"/>
<dbReference type="Pfam" id="PF00001">
    <property type="entry name" value="7tm_1"/>
    <property type="match status" value="1"/>
</dbReference>
<evidence type="ECO:0000259" key="11">
    <source>
        <dbReference type="PROSITE" id="PS50262"/>
    </source>
</evidence>